<dbReference type="RefSeq" id="WP_147555118.1">
    <property type="nucleotide sequence ID" value="NZ_VOWJ01000014.1"/>
</dbReference>
<dbReference type="InterPro" id="IPR020019">
    <property type="entry name" value="AcTrfase_PglD-like"/>
</dbReference>
<dbReference type="PANTHER" id="PTHR43300">
    <property type="entry name" value="ACETYLTRANSFERASE"/>
    <property type="match status" value="1"/>
</dbReference>
<comment type="similarity">
    <text evidence="1">Belongs to the transferase hexapeptide repeat family.</text>
</comment>
<evidence type="ECO:0000313" key="5">
    <source>
        <dbReference type="Proteomes" id="UP000321629"/>
    </source>
</evidence>
<dbReference type="EMBL" id="VOWJ01000014">
    <property type="protein sequence ID" value="TXE89045.1"/>
    <property type="molecule type" value="Genomic_DNA"/>
</dbReference>
<dbReference type="AlphaFoldDB" id="A0A5C7E5S5"/>
<comment type="caution">
    <text evidence="4">The sequence shown here is derived from an EMBL/GenBank/DDBJ whole genome shotgun (WGS) entry which is preliminary data.</text>
</comment>
<keyword evidence="4" id="KW-0808">Transferase</keyword>
<evidence type="ECO:0000256" key="1">
    <source>
        <dbReference type="ARBA" id="ARBA00007274"/>
    </source>
</evidence>
<dbReference type="NCBIfam" id="TIGR03570">
    <property type="entry name" value="NeuD_NnaD"/>
    <property type="match status" value="1"/>
</dbReference>
<dbReference type="SUPFAM" id="SSF51161">
    <property type="entry name" value="Trimeric LpxA-like enzymes"/>
    <property type="match status" value="1"/>
</dbReference>
<feature type="active site" description="Proton acceptor" evidence="2">
    <location>
        <position position="133"/>
    </location>
</feature>
<dbReference type="Pfam" id="PF17836">
    <property type="entry name" value="PglD_N"/>
    <property type="match status" value="1"/>
</dbReference>
<feature type="domain" description="PglD N-terminal" evidence="3">
    <location>
        <begin position="4"/>
        <end position="78"/>
    </location>
</feature>
<dbReference type="GO" id="GO:0016740">
    <property type="term" value="F:transferase activity"/>
    <property type="evidence" value="ECO:0007669"/>
    <property type="project" value="UniProtKB-KW"/>
</dbReference>
<dbReference type="InterPro" id="IPR041561">
    <property type="entry name" value="PglD_N"/>
</dbReference>
<dbReference type="InterPro" id="IPR001451">
    <property type="entry name" value="Hexapep"/>
</dbReference>
<dbReference type="Pfam" id="PF14602">
    <property type="entry name" value="Hexapep_2"/>
    <property type="match status" value="1"/>
</dbReference>
<name>A0A5C7E5S5_9BACT</name>
<dbReference type="CDD" id="cd03360">
    <property type="entry name" value="LbH_AT_putative"/>
    <property type="match status" value="1"/>
</dbReference>
<dbReference type="PANTHER" id="PTHR43300:SF7">
    <property type="entry name" value="UDP-N-ACETYLBACILLOSAMINE N-ACETYLTRANSFERASE"/>
    <property type="match status" value="1"/>
</dbReference>
<evidence type="ECO:0000313" key="4">
    <source>
        <dbReference type="EMBL" id="TXE89045.1"/>
    </source>
</evidence>
<dbReference type="Gene3D" id="2.160.10.10">
    <property type="entry name" value="Hexapeptide repeat proteins"/>
    <property type="match status" value="1"/>
</dbReference>
<evidence type="ECO:0000256" key="2">
    <source>
        <dbReference type="PIRSR" id="PIRSR620019-1"/>
    </source>
</evidence>
<dbReference type="Proteomes" id="UP000321629">
    <property type="component" value="Unassembled WGS sequence"/>
</dbReference>
<sequence length="218" mass="23682">MNKYIIGASGFSNELTQYILQDGGGICGYFDINDNGYKKYNFKAPFLGSEDLYDFKNNDAVIICISNPNIRKIIYHKLQIKNVNIFSFISSLAFVSCEAKISQGAIICPFVSITSNCSIGVNFQANIYSYVAHDCIIGDNVTFSPAVKCNGNVIIGNNVFIGTGAIIHQGKPSKPLVIEDNSVIAAGSVVTKSIKSGEVVFGNPAIKLTKENFKKRVN</sequence>
<dbReference type="InterPro" id="IPR011004">
    <property type="entry name" value="Trimer_LpxA-like_sf"/>
</dbReference>
<gene>
    <name evidence="4" type="ORF">FPD38_01945</name>
</gene>
<reference evidence="4 5" key="1">
    <citation type="submission" date="2019-07" db="EMBL/GenBank/DDBJ databases">
        <title>Rapid identification of Enteric Bacteria from Whole Genome Sequences (WGS) using Average Nucleotide Identity (ANI).</title>
        <authorList>
            <person name="Lane C."/>
        </authorList>
    </citation>
    <scope>NUCLEOTIDE SEQUENCE [LARGE SCALE GENOMIC DNA]</scope>
    <source>
        <strain evidence="4 5">2016D-0084</strain>
    </source>
</reference>
<evidence type="ECO:0000259" key="3">
    <source>
        <dbReference type="Pfam" id="PF17836"/>
    </source>
</evidence>
<dbReference type="Gene3D" id="3.40.50.20">
    <property type="match status" value="1"/>
</dbReference>
<proteinExistence type="inferred from homology"/>
<organism evidence="4 5">
    <name type="scientific">Campylobacter volucris</name>
    <dbReference type="NCBI Taxonomy" id="1031542"/>
    <lineage>
        <taxon>Bacteria</taxon>
        <taxon>Pseudomonadati</taxon>
        <taxon>Campylobacterota</taxon>
        <taxon>Epsilonproteobacteria</taxon>
        <taxon>Campylobacterales</taxon>
        <taxon>Campylobacteraceae</taxon>
        <taxon>Campylobacter</taxon>
    </lineage>
</organism>
<feature type="site" description="Increases basicity of active site His" evidence="2">
    <location>
        <position position="134"/>
    </location>
</feature>
<protein>
    <submittedName>
        <fullName evidence="4">Acetyltransferase</fullName>
    </submittedName>
</protein>
<dbReference type="InterPro" id="IPR050179">
    <property type="entry name" value="Trans_hexapeptide_repeat"/>
</dbReference>
<accession>A0A5C7E5S5</accession>